<dbReference type="InterPro" id="IPR044859">
    <property type="entry name" value="Allene_oxi_cyc_Dirigent"/>
</dbReference>
<sequence length="135" mass="14600">MSYEVIQLHGEMTGTKRLSKGDQATGVGNQVFITENLFRNGSKYGFSSTMCTQVGGPLNPTPKNPTTQLCSGVYSLDNGQVTWQNTLAVTRQGTPPPWKTAITGGTGAYTNARGYILVNGTKRDYTLYLVRTTPS</sequence>
<comment type="caution">
    <text evidence="1">The sequence shown here is derived from an EMBL/GenBank/DDBJ whole genome shotgun (WGS) entry which is preliminary data.</text>
</comment>
<proteinExistence type="predicted"/>
<keyword evidence="2" id="KW-1185">Reference proteome</keyword>
<evidence type="ECO:0000313" key="2">
    <source>
        <dbReference type="Proteomes" id="UP001333996"/>
    </source>
</evidence>
<gene>
    <name evidence="1" type="ORF">VXC91_43965</name>
</gene>
<evidence type="ECO:0000313" key="1">
    <source>
        <dbReference type="EMBL" id="MED7828611.1"/>
    </source>
</evidence>
<protein>
    <submittedName>
        <fullName evidence="1">Uncharacterized protein</fullName>
    </submittedName>
</protein>
<dbReference type="RefSeq" id="WP_329512945.1">
    <property type="nucleotide sequence ID" value="NZ_BAAAYZ010000232.1"/>
</dbReference>
<dbReference type="EMBL" id="JAYWVC010000436">
    <property type="protein sequence ID" value="MED7828611.1"/>
    <property type="molecule type" value="Genomic_DNA"/>
</dbReference>
<name>A0ABU7FWY9_9ACTN</name>
<dbReference type="Proteomes" id="UP001333996">
    <property type="component" value="Unassembled WGS sequence"/>
</dbReference>
<reference evidence="1" key="1">
    <citation type="submission" date="2024-01" db="EMBL/GenBank/DDBJ databases">
        <title>First draft genome sequence data of TA4-1, the type strain of Gram-positive actinobacterium Streptomyces chiangmaiensis.</title>
        <authorList>
            <person name="Yasawong M."/>
            <person name="Nantapong N."/>
        </authorList>
    </citation>
    <scope>NUCLEOTIDE SEQUENCE</scope>
    <source>
        <strain evidence="1">TA4-1</strain>
    </source>
</reference>
<dbReference type="Gene3D" id="2.40.480.10">
    <property type="entry name" value="Allene oxide cyclase-like"/>
    <property type="match status" value="1"/>
</dbReference>
<accession>A0ABU7FWY9</accession>
<organism evidence="1 2">
    <name type="scientific">Streptomyces chiangmaiensis</name>
    <dbReference type="NCBI Taxonomy" id="766497"/>
    <lineage>
        <taxon>Bacteria</taxon>
        <taxon>Bacillati</taxon>
        <taxon>Actinomycetota</taxon>
        <taxon>Actinomycetes</taxon>
        <taxon>Kitasatosporales</taxon>
        <taxon>Streptomycetaceae</taxon>
        <taxon>Streptomyces</taxon>
    </lineage>
</organism>